<dbReference type="EMBL" id="LSSM01006361">
    <property type="protein sequence ID" value="OMJ10929.1"/>
    <property type="molecule type" value="Genomic_DNA"/>
</dbReference>
<dbReference type="OrthoDB" id="416253at2759"/>
<dbReference type="PIRSF" id="PIRSF000097">
    <property type="entry name" value="AKR"/>
    <property type="match status" value="1"/>
</dbReference>
<dbReference type="AlphaFoldDB" id="A0A1R1X8J5"/>
<keyword evidence="2" id="KW-0521">NADP</keyword>
<dbReference type="Proteomes" id="UP000187429">
    <property type="component" value="Unassembled WGS sequence"/>
</dbReference>
<evidence type="ECO:0000313" key="9">
    <source>
        <dbReference type="Proteomes" id="UP000187429"/>
    </source>
</evidence>
<evidence type="ECO:0000256" key="6">
    <source>
        <dbReference type="PIRSR" id="PIRSR000097-3"/>
    </source>
</evidence>
<evidence type="ECO:0000256" key="3">
    <source>
        <dbReference type="ARBA" id="ARBA00023002"/>
    </source>
</evidence>
<evidence type="ECO:0000259" key="7">
    <source>
        <dbReference type="Pfam" id="PF00248"/>
    </source>
</evidence>
<feature type="site" description="Lowers pKa of active site Tyr" evidence="6">
    <location>
        <position position="84"/>
    </location>
</feature>
<evidence type="ECO:0000256" key="4">
    <source>
        <dbReference type="PIRSR" id="PIRSR000097-1"/>
    </source>
</evidence>
<dbReference type="PANTHER" id="PTHR43827">
    <property type="entry name" value="2,5-DIKETO-D-GLUCONIC ACID REDUCTASE"/>
    <property type="match status" value="1"/>
</dbReference>
<comment type="caution">
    <text evidence="8">The sequence shown here is derived from an EMBL/GenBank/DDBJ whole genome shotgun (WGS) entry which is preliminary data.</text>
</comment>
<keyword evidence="9" id="KW-1185">Reference proteome</keyword>
<dbReference type="GO" id="GO:0016616">
    <property type="term" value="F:oxidoreductase activity, acting on the CH-OH group of donors, NAD or NADP as acceptor"/>
    <property type="evidence" value="ECO:0007669"/>
    <property type="project" value="UniProtKB-ARBA"/>
</dbReference>
<dbReference type="InterPro" id="IPR036812">
    <property type="entry name" value="NAD(P)_OxRdtase_dom_sf"/>
</dbReference>
<dbReference type="InterPro" id="IPR020471">
    <property type="entry name" value="AKR"/>
</dbReference>
<feature type="domain" description="NADP-dependent oxidoreductase" evidence="7">
    <location>
        <begin position="19"/>
        <end position="281"/>
    </location>
</feature>
<sequence>MSFTPRITQLRDGLRIPTVGLGTWQVTNKDSMKVIVKDAIKAGYRHIDTATVYTNEDAIGDALQEVFSDDSYGVKRSDIWVTSKLSPSHQGYESTIKAVHNSLAKLKLEYLDMYLIHWPGTTNLDPQDPQLKTNRMESWRALEELKEKKLLRAIGVSNYQISHLNEMKEYAKVLPYVNQCEFHPLLFSKQLVEHTQSLGIAFEAYSSLGEGNLVNGTYKFPVLDEIASKHGATVAQVLLCWGMQHGAIVLPKSSSELRLIQNFACQKFTLSESDMAAIDNISSTQTKRFCWDPTKIL</sequence>
<dbReference type="Gene3D" id="3.20.20.100">
    <property type="entry name" value="NADP-dependent oxidoreductase domain"/>
    <property type="match status" value="1"/>
</dbReference>
<dbReference type="SUPFAM" id="SSF51430">
    <property type="entry name" value="NAD(P)-linked oxidoreductase"/>
    <property type="match status" value="1"/>
</dbReference>
<feature type="binding site" evidence="5">
    <location>
        <position position="117"/>
    </location>
    <ligand>
        <name>substrate</name>
    </ligand>
</feature>
<dbReference type="Pfam" id="PF00248">
    <property type="entry name" value="Aldo_ket_red"/>
    <property type="match status" value="1"/>
</dbReference>
<dbReference type="PANTHER" id="PTHR43827:SF3">
    <property type="entry name" value="NADP-DEPENDENT OXIDOREDUCTASE DOMAIN-CONTAINING PROTEIN"/>
    <property type="match status" value="1"/>
</dbReference>
<evidence type="ECO:0000313" key="8">
    <source>
        <dbReference type="EMBL" id="OMJ10929.1"/>
    </source>
</evidence>
<comment type="similarity">
    <text evidence="1">Belongs to the aldo/keto reductase family.</text>
</comment>
<organism evidence="8 9">
    <name type="scientific">Smittium culicis</name>
    <dbReference type="NCBI Taxonomy" id="133412"/>
    <lineage>
        <taxon>Eukaryota</taxon>
        <taxon>Fungi</taxon>
        <taxon>Fungi incertae sedis</taxon>
        <taxon>Zoopagomycota</taxon>
        <taxon>Kickxellomycotina</taxon>
        <taxon>Harpellomycetes</taxon>
        <taxon>Harpellales</taxon>
        <taxon>Legeriomycetaceae</taxon>
        <taxon>Smittium</taxon>
    </lineage>
</organism>
<dbReference type="InterPro" id="IPR018170">
    <property type="entry name" value="Aldo/ket_reductase_CS"/>
</dbReference>
<name>A0A1R1X8J5_9FUNG</name>
<protein>
    <submittedName>
        <fullName evidence="8">Prostaglandin F synthase</fullName>
    </submittedName>
</protein>
<reference evidence="9" key="1">
    <citation type="submission" date="2017-01" db="EMBL/GenBank/DDBJ databases">
        <authorList>
            <person name="Wang Y."/>
            <person name="White M."/>
            <person name="Kvist S."/>
            <person name="Moncalvo J.-M."/>
        </authorList>
    </citation>
    <scope>NUCLEOTIDE SEQUENCE [LARGE SCALE GENOMIC DNA]</scope>
    <source>
        <strain evidence="9">ID-206-W2</strain>
    </source>
</reference>
<dbReference type="PRINTS" id="PR00069">
    <property type="entry name" value="ALDKETRDTASE"/>
</dbReference>
<evidence type="ECO:0000256" key="2">
    <source>
        <dbReference type="ARBA" id="ARBA00022857"/>
    </source>
</evidence>
<keyword evidence="3" id="KW-0560">Oxidoreductase</keyword>
<dbReference type="FunFam" id="3.20.20.100:FF:000015">
    <property type="entry name" value="Oxidoreductase, aldo/keto reductase family"/>
    <property type="match status" value="1"/>
</dbReference>
<dbReference type="InterPro" id="IPR023210">
    <property type="entry name" value="NADP_OxRdtase_dom"/>
</dbReference>
<gene>
    <name evidence="8" type="ORF">AYI69_g10043</name>
</gene>
<evidence type="ECO:0000256" key="5">
    <source>
        <dbReference type="PIRSR" id="PIRSR000097-2"/>
    </source>
</evidence>
<dbReference type="PROSITE" id="PS00798">
    <property type="entry name" value="ALDOKETO_REDUCTASE_1"/>
    <property type="match status" value="1"/>
</dbReference>
<feature type="active site" description="Proton donor" evidence="4">
    <location>
        <position position="53"/>
    </location>
</feature>
<evidence type="ECO:0000256" key="1">
    <source>
        <dbReference type="ARBA" id="ARBA00007905"/>
    </source>
</evidence>
<proteinExistence type="inferred from homology"/>
<accession>A0A1R1X8J5</accession>